<dbReference type="AlphaFoldDB" id="A0A8S9IB43"/>
<evidence type="ECO:0000313" key="3">
    <source>
        <dbReference type="Proteomes" id="UP000712281"/>
    </source>
</evidence>
<gene>
    <name evidence="2" type="ORF">F2Q68_00024675</name>
</gene>
<name>A0A8S9IB43_BRACR</name>
<protein>
    <submittedName>
        <fullName evidence="2">Uncharacterized protein</fullName>
    </submittedName>
</protein>
<feature type="region of interest" description="Disordered" evidence="1">
    <location>
        <begin position="1"/>
        <end position="57"/>
    </location>
</feature>
<evidence type="ECO:0000256" key="1">
    <source>
        <dbReference type="SAM" id="MobiDB-lite"/>
    </source>
</evidence>
<proteinExistence type="predicted"/>
<reference evidence="2" key="1">
    <citation type="submission" date="2019-12" db="EMBL/GenBank/DDBJ databases">
        <title>Genome sequencing and annotation of Brassica cretica.</title>
        <authorList>
            <person name="Studholme D.J."/>
            <person name="Sarris P.F."/>
        </authorList>
    </citation>
    <scope>NUCLEOTIDE SEQUENCE</scope>
    <source>
        <strain evidence="2">PFS-001/15</strain>
        <tissue evidence="2">Leaf</tissue>
    </source>
</reference>
<sequence>MQSSSPSSSGKALSTTSGQNGMLGFIGTPIDLLIPSQTLSPPTSSLRLLRSDLPPRD</sequence>
<comment type="caution">
    <text evidence="2">The sequence shown here is derived from an EMBL/GenBank/DDBJ whole genome shotgun (WGS) entry which is preliminary data.</text>
</comment>
<dbReference type="Proteomes" id="UP000712281">
    <property type="component" value="Unassembled WGS sequence"/>
</dbReference>
<feature type="compositionally biased region" description="Low complexity" evidence="1">
    <location>
        <begin position="32"/>
        <end position="48"/>
    </location>
</feature>
<organism evidence="2 3">
    <name type="scientific">Brassica cretica</name>
    <name type="common">Mustard</name>
    <dbReference type="NCBI Taxonomy" id="69181"/>
    <lineage>
        <taxon>Eukaryota</taxon>
        <taxon>Viridiplantae</taxon>
        <taxon>Streptophyta</taxon>
        <taxon>Embryophyta</taxon>
        <taxon>Tracheophyta</taxon>
        <taxon>Spermatophyta</taxon>
        <taxon>Magnoliopsida</taxon>
        <taxon>eudicotyledons</taxon>
        <taxon>Gunneridae</taxon>
        <taxon>Pentapetalae</taxon>
        <taxon>rosids</taxon>
        <taxon>malvids</taxon>
        <taxon>Brassicales</taxon>
        <taxon>Brassicaceae</taxon>
        <taxon>Brassiceae</taxon>
        <taxon>Brassica</taxon>
    </lineage>
</organism>
<evidence type="ECO:0000313" key="2">
    <source>
        <dbReference type="EMBL" id="KAF2566577.1"/>
    </source>
</evidence>
<accession>A0A8S9IB43</accession>
<feature type="compositionally biased region" description="Low complexity" evidence="1">
    <location>
        <begin position="1"/>
        <end position="17"/>
    </location>
</feature>
<dbReference type="EMBL" id="QGKW02001911">
    <property type="protein sequence ID" value="KAF2566577.1"/>
    <property type="molecule type" value="Genomic_DNA"/>
</dbReference>